<keyword evidence="1" id="KW-1133">Transmembrane helix</keyword>
<feature type="transmembrane region" description="Helical" evidence="1">
    <location>
        <begin position="50"/>
        <end position="72"/>
    </location>
</feature>
<organism evidence="2 3">
    <name type="scientific">Desulfomicrobium orale DSM 12838</name>
    <dbReference type="NCBI Taxonomy" id="888061"/>
    <lineage>
        <taxon>Bacteria</taxon>
        <taxon>Pseudomonadati</taxon>
        <taxon>Thermodesulfobacteriota</taxon>
        <taxon>Desulfovibrionia</taxon>
        <taxon>Desulfovibrionales</taxon>
        <taxon>Desulfomicrobiaceae</taxon>
        <taxon>Desulfomicrobium</taxon>
    </lineage>
</organism>
<keyword evidence="1" id="KW-0812">Transmembrane</keyword>
<proteinExistence type="predicted"/>
<evidence type="ECO:0000313" key="3">
    <source>
        <dbReference type="Proteomes" id="UP000063964"/>
    </source>
</evidence>
<dbReference type="EMBL" id="CP014230">
    <property type="protein sequence ID" value="AMD92110.1"/>
    <property type="molecule type" value="Genomic_DNA"/>
</dbReference>
<dbReference type="AlphaFoldDB" id="A0A0X8JNP8"/>
<dbReference type="KEGG" id="doa:AXF15_02640"/>
<protein>
    <submittedName>
        <fullName evidence="2">Uncharacterized protein</fullName>
    </submittedName>
</protein>
<dbReference type="Proteomes" id="UP000063964">
    <property type="component" value="Chromosome"/>
</dbReference>
<gene>
    <name evidence="2" type="ORF">AXF15_02640</name>
</gene>
<reference evidence="3" key="1">
    <citation type="submission" date="2016-02" db="EMBL/GenBank/DDBJ databases">
        <authorList>
            <person name="Holder M.E."/>
            <person name="Ajami N.J."/>
            <person name="Petrosino J.F."/>
        </authorList>
    </citation>
    <scope>NUCLEOTIDE SEQUENCE [LARGE SCALE GENOMIC DNA]</scope>
    <source>
        <strain evidence="3">DSM 12838</strain>
    </source>
</reference>
<name>A0A0X8JNP8_9BACT</name>
<evidence type="ECO:0000313" key="2">
    <source>
        <dbReference type="EMBL" id="AMD92110.1"/>
    </source>
</evidence>
<keyword evidence="3" id="KW-1185">Reference proteome</keyword>
<keyword evidence="1" id="KW-0472">Membrane</keyword>
<sequence>MGLSFRSGIVYLKKMECCVLLSLILKSFVKFIGDIRTSQRLLAQYLENRIIFIIYTIMYLTSRACPLSLLLLDLERFSGMIGGKLNMQMWMTFLRLISLTWIRKMEF</sequence>
<evidence type="ECO:0000256" key="1">
    <source>
        <dbReference type="SAM" id="Phobius"/>
    </source>
</evidence>
<accession>A0A0X8JNP8</accession>